<dbReference type="RefSeq" id="WP_344544722.1">
    <property type="nucleotide sequence ID" value="NZ_BAAATD010000007.1"/>
</dbReference>
<keyword evidence="3" id="KW-1185">Reference proteome</keyword>
<sequence length="218" mass="22386">MIIAVAGTVGGIGRTTTALGLATAATAAGADVVVVDGDPQHDGDAAARGITALAQMLGHQPPLRVLSLTADETIRWAAGQGSATQVSTLDLPGFNQQSVLAVAHAVVVPVPEGDMRTIGSLLPLRFRMVTAESGAPVFVLVHSVQDVSGGPDDTWRVALSGLGVQPLDSRLPYSTRIAQAARSPWSSDWTALAEEYAPVWAELRSRLGLADAPAAVGP</sequence>
<dbReference type="Proteomes" id="UP001501509">
    <property type="component" value="Unassembled WGS sequence"/>
</dbReference>
<evidence type="ECO:0000313" key="2">
    <source>
        <dbReference type="EMBL" id="GAA2610201.1"/>
    </source>
</evidence>
<proteinExistence type="predicted"/>
<dbReference type="InterPro" id="IPR027417">
    <property type="entry name" value="P-loop_NTPase"/>
</dbReference>
<reference evidence="2 3" key="1">
    <citation type="journal article" date="2019" name="Int. J. Syst. Evol. Microbiol.">
        <title>The Global Catalogue of Microorganisms (GCM) 10K type strain sequencing project: providing services to taxonomists for standard genome sequencing and annotation.</title>
        <authorList>
            <consortium name="The Broad Institute Genomics Platform"/>
            <consortium name="The Broad Institute Genome Sequencing Center for Infectious Disease"/>
            <person name="Wu L."/>
            <person name="Ma J."/>
        </authorList>
    </citation>
    <scope>NUCLEOTIDE SEQUENCE [LARGE SCALE GENOMIC DNA]</scope>
    <source>
        <strain evidence="2 3">JCM 6833</strain>
    </source>
</reference>
<evidence type="ECO:0000259" key="1">
    <source>
        <dbReference type="Pfam" id="PF01656"/>
    </source>
</evidence>
<feature type="domain" description="CobQ/CobB/MinD/ParA nucleotide binding" evidence="1">
    <location>
        <begin position="3"/>
        <end position="42"/>
    </location>
</feature>
<dbReference type="InterPro" id="IPR002586">
    <property type="entry name" value="CobQ/CobB/MinD/ParA_Nub-bd_dom"/>
</dbReference>
<dbReference type="EMBL" id="BAAATD010000007">
    <property type="protein sequence ID" value="GAA2610201.1"/>
    <property type="molecule type" value="Genomic_DNA"/>
</dbReference>
<dbReference type="SUPFAM" id="SSF52540">
    <property type="entry name" value="P-loop containing nucleoside triphosphate hydrolases"/>
    <property type="match status" value="1"/>
</dbReference>
<dbReference type="Pfam" id="PF01656">
    <property type="entry name" value="CbiA"/>
    <property type="match status" value="1"/>
</dbReference>
<comment type="caution">
    <text evidence="2">The sequence shown here is derived from an EMBL/GenBank/DDBJ whole genome shotgun (WGS) entry which is preliminary data.</text>
</comment>
<gene>
    <name evidence="2" type="ORF">GCM10010411_50730</name>
</gene>
<protein>
    <recommendedName>
        <fullName evidence="1">CobQ/CobB/MinD/ParA nucleotide binding domain-containing protein</fullName>
    </recommendedName>
</protein>
<dbReference type="Gene3D" id="3.40.50.300">
    <property type="entry name" value="P-loop containing nucleotide triphosphate hydrolases"/>
    <property type="match status" value="1"/>
</dbReference>
<evidence type="ECO:0000313" key="3">
    <source>
        <dbReference type="Proteomes" id="UP001501509"/>
    </source>
</evidence>
<organism evidence="2 3">
    <name type="scientific">Actinomadura fulvescens</name>
    <dbReference type="NCBI Taxonomy" id="46160"/>
    <lineage>
        <taxon>Bacteria</taxon>
        <taxon>Bacillati</taxon>
        <taxon>Actinomycetota</taxon>
        <taxon>Actinomycetes</taxon>
        <taxon>Streptosporangiales</taxon>
        <taxon>Thermomonosporaceae</taxon>
        <taxon>Actinomadura</taxon>
    </lineage>
</organism>
<accession>A0ABN3Q162</accession>
<name>A0ABN3Q162_9ACTN</name>